<reference evidence="6" key="1">
    <citation type="journal article" date="2021" name="PeerJ">
        <title>Extensive microbial diversity within the chicken gut microbiome revealed by metagenomics and culture.</title>
        <authorList>
            <person name="Gilroy R."/>
            <person name="Ravi A."/>
            <person name="Getino M."/>
            <person name="Pursley I."/>
            <person name="Horton D.L."/>
            <person name="Alikhan N.F."/>
            <person name="Baker D."/>
            <person name="Gharbi K."/>
            <person name="Hall N."/>
            <person name="Watson M."/>
            <person name="Adriaenssens E.M."/>
            <person name="Foster-Nyarko E."/>
            <person name="Jarju S."/>
            <person name="Secka A."/>
            <person name="Antonio M."/>
            <person name="Oren A."/>
            <person name="Chaudhuri R.R."/>
            <person name="La Ragione R."/>
            <person name="Hildebrand F."/>
            <person name="Pallen M.J."/>
        </authorList>
    </citation>
    <scope>NUCLEOTIDE SEQUENCE</scope>
    <source>
        <strain evidence="6">ChiSxjej1B13-11774</strain>
    </source>
</reference>
<dbReference type="CDD" id="cd04185">
    <property type="entry name" value="GT_2_like_b"/>
    <property type="match status" value="1"/>
</dbReference>
<dbReference type="PANTHER" id="PTHR43179">
    <property type="entry name" value="RHAMNOSYLTRANSFERASE WBBL"/>
    <property type="match status" value="1"/>
</dbReference>
<evidence type="ECO:0000313" key="7">
    <source>
        <dbReference type="Proteomes" id="UP000824048"/>
    </source>
</evidence>
<dbReference type="EMBL" id="DXBP01000002">
    <property type="protein sequence ID" value="HIZ40968.1"/>
    <property type="molecule type" value="Genomic_DNA"/>
</dbReference>
<dbReference type="PANTHER" id="PTHR43179:SF12">
    <property type="entry name" value="GALACTOFURANOSYLTRANSFERASE GLFT2"/>
    <property type="match status" value="1"/>
</dbReference>
<dbReference type="Pfam" id="PF00535">
    <property type="entry name" value="Glycos_transf_2"/>
    <property type="match status" value="1"/>
</dbReference>
<accession>A0A9D2ENZ1</accession>
<comment type="caution">
    <text evidence="6">The sequence shown here is derived from an EMBL/GenBank/DDBJ whole genome shotgun (WGS) entry which is preliminary data.</text>
</comment>
<feature type="domain" description="Glycosyltransferase 2-like" evidence="5">
    <location>
        <begin position="10"/>
        <end position="117"/>
    </location>
</feature>
<protein>
    <submittedName>
        <fullName evidence="6">Glycosyltransferase family 2 protein</fullName>
    </submittedName>
</protein>
<dbReference type="InterPro" id="IPR001173">
    <property type="entry name" value="Glyco_trans_2-like"/>
</dbReference>
<evidence type="ECO:0000256" key="3">
    <source>
        <dbReference type="ARBA" id="ARBA00022676"/>
    </source>
</evidence>
<dbReference type="GO" id="GO:0016757">
    <property type="term" value="F:glycosyltransferase activity"/>
    <property type="evidence" value="ECO:0007669"/>
    <property type="project" value="UniProtKB-KW"/>
</dbReference>
<dbReference type="InterPro" id="IPR029044">
    <property type="entry name" value="Nucleotide-diphossugar_trans"/>
</dbReference>
<organism evidence="6 7">
    <name type="scientific">Candidatus Gemmiger excrementigallinarum</name>
    <dbReference type="NCBI Taxonomy" id="2838609"/>
    <lineage>
        <taxon>Bacteria</taxon>
        <taxon>Bacillati</taxon>
        <taxon>Bacillota</taxon>
        <taxon>Clostridia</taxon>
        <taxon>Eubacteriales</taxon>
        <taxon>Gemmiger</taxon>
    </lineage>
</organism>
<dbReference type="SUPFAM" id="SSF53448">
    <property type="entry name" value="Nucleotide-diphospho-sugar transferases"/>
    <property type="match status" value="1"/>
</dbReference>
<dbReference type="Gene3D" id="3.90.550.10">
    <property type="entry name" value="Spore Coat Polysaccharide Biosynthesis Protein SpsA, Chain A"/>
    <property type="match status" value="1"/>
</dbReference>
<comment type="pathway">
    <text evidence="1">Cell wall biogenesis; cell wall polysaccharide biosynthesis.</text>
</comment>
<evidence type="ECO:0000259" key="5">
    <source>
        <dbReference type="Pfam" id="PF00535"/>
    </source>
</evidence>
<keyword evidence="4" id="KW-0808">Transferase</keyword>
<reference evidence="6" key="2">
    <citation type="submission" date="2021-04" db="EMBL/GenBank/DDBJ databases">
        <authorList>
            <person name="Gilroy R."/>
        </authorList>
    </citation>
    <scope>NUCLEOTIDE SEQUENCE</scope>
    <source>
        <strain evidence="6">ChiSxjej1B13-11774</strain>
    </source>
</reference>
<name>A0A9D2ENZ1_9FIRM</name>
<comment type="similarity">
    <text evidence="2">Belongs to the glycosyltransferase 2 family.</text>
</comment>
<evidence type="ECO:0000256" key="1">
    <source>
        <dbReference type="ARBA" id="ARBA00004776"/>
    </source>
</evidence>
<proteinExistence type="inferred from homology"/>
<evidence type="ECO:0000256" key="4">
    <source>
        <dbReference type="ARBA" id="ARBA00022679"/>
    </source>
</evidence>
<sequence length="297" mass="33848">MIEPMHVAAVVVTYNRLPLLQQCLQALDAQTAALAAIWVIDNASTDGTEAAVRGMNLPNLIYRNTGRNLGGAGGFAYGVREAALAGYDALWLMDDDTIPEPEALEKLLQADHELQRSYGWLSSRALAPDGTDQPMNRQRKSPYTDLENYEGATIPSVMASFVSLFLPVAVIREYGLPIAEFFIWSDDWEYTRRISRELPCYVAPNSRVVHAMQNPGTVNIATDAPSRWSRYHYFYRNDVVLYRREGIRGWLWLLAKDLWHTLQVLRDTRGQRFARIATIWKGFWEGVRFFPKISYLP</sequence>
<dbReference type="AlphaFoldDB" id="A0A9D2ENZ1"/>
<dbReference type="Proteomes" id="UP000824048">
    <property type="component" value="Unassembled WGS sequence"/>
</dbReference>
<gene>
    <name evidence="6" type="ORF">H9811_00230</name>
</gene>
<keyword evidence="3" id="KW-0328">Glycosyltransferase</keyword>
<evidence type="ECO:0000313" key="6">
    <source>
        <dbReference type="EMBL" id="HIZ40968.1"/>
    </source>
</evidence>
<evidence type="ECO:0000256" key="2">
    <source>
        <dbReference type="ARBA" id="ARBA00006739"/>
    </source>
</evidence>